<dbReference type="Pfam" id="PF00078">
    <property type="entry name" value="RVT_1"/>
    <property type="match status" value="1"/>
</dbReference>
<organism evidence="2 3">
    <name type="scientific">Oriolus oriolus</name>
    <name type="common">Eurasian golden oriole</name>
    <name type="synonym">Coracias oriolus</name>
    <dbReference type="NCBI Taxonomy" id="181099"/>
    <lineage>
        <taxon>Eukaryota</taxon>
        <taxon>Metazoa</taxon>
        <taxon>Chordata</taxon>
        <taxon>Craniata</taxon>
        <taxon>Vertebrata</taxon>
        <taxon>Euteleostomi</taxon>
        <taxon>Archelosauria</taxon>
        <taxon>Archosauria</taxon>
        <taxon>Dinosauria</taxon>
        <taxon>Saurischia</taxon>
        <taxon>Theropoda</taxon>
        <taxon>Coelurosauria</taxon>
        <taxon>Aves</taxon>
        <taxon>Neognathae</taxon>
        <taxon>Neoaves</taxon>
        <taxon>Telluraves</taxon>
        <taxon>Australaves</taxon>
        <taxon>Passeriformes</taxon>
        <taxon>Corvoidea</taxon>
        <taxon>Corvidae</taxon>
        <taxon>Oriolus</taxon>
    </lineage>
</organism>
<keyword evidence="3" id="KW-1185">Reference proteome</keyword>
<feature type="non-terminal residue" evidence="2">
    <location>
        <position position="132"/>
    </location>
</feature>
<comment type="caution">
    <text evidence="2">The sequence shown here is derived from an EMBL/GenBank/DDBJ whole genome shotgun (WGS) entry which is preliminary data.</text>
</comment>
<dbReference type="EMBL" id="VXBT01013634">
    <property type="protein sequence ID" value="NXO18885.1"/>
    <property type="molecule type" value="Genomic_DNA"/>
</dbReference>
<dbReference type="AlphaFoldDB" id="A0A7L1Q2F7"/>
<evidence type="ECO:0000259" key="1">
    <source>
        <dbReference type="PROSITE" id="PS50878"/>
    </source>
</evidence>
<sequence length="132" mass="14868">KAFDAESHQHILMGLKQRGVDPHIINLIKNMYENIYTCITTKDEKSDAIKILKAVKQGDPMSPLLFNLVLDPLLCRLEKKGKGYQHGKYHITATAFADHLVLLSDSCEGRTENIKILETFCNLTGLKTQGEK</sequence>
<dbReference type="Proteomes" id="UP000534407">
    <property type="component" value="Unassembled WGS sequence"/>
</dbReference>
<name>A0A7L1Q2F7_ORIOR</name>
<reference evidence="2 3" key="1">
    <citation type="submission" date="2019-09" db="EMBL/GenBank/DDBJ databases">
        <title>Bird 10,000 Genomes (B10K) Project - Family phase.</title>
        <authorList>
            <person name="Zhang G."/>
        </authorList>
    </citation>
    <scope>NUCLEOTIDE SEQUENCE [LARGE SCALE GENOMIC DNA]</scope>
    <source>
        <strain evidence="2">B10K-DU-002-24</strain>
        <tissue evidence="2">Muscle</tissue>
    </source>
</reference>
<evidence type="ECO:0000313" key="3">
    <source>
        <dbReference type="Proteomes" id="UP000534407"/>
    </source>
</evidence>
<gene>
    <name evidence="2" type="primary">Po21_1</name>
    <name evidence="2" type="ORF">ORIORI_R15648</name>
</gene>
<dbReference type="InterPro" id="IPR000477">
    <property type="entry name" value="RT_dom"/>
</dbReference>
<dbReference type="PANTHER" id="PTHR31635">
    <property type="entry name" value="REVERSE TRANSCRIPTASE DOMAIN-CONTAINING PROTEIN-RELATED"/>
    <property type="match status" value="1"/>
</dbReference>
<dbReference type="SUPFAM" id="SSF56672">
    <property type="entry name" value="DNA/RNA polymerases"/>
    <property type="match status" value="1"/>
</dbReference>
<feature type="domain" description="Reverse transcriptase" evidence="1">
    <location>
        <begin position="1"/>
        <end position="132"/>
    </location>
</feature>
<feature type="non-terminal residue" evidence="2">
    <location>
        <position position="1"/>
    </location>
</feature>
<dbReference type="PROSITE" id="PS50878">
    <property type="entry name" value="RT_POL"/>
    <property type="match status" value="1"/>
</dbReference>
<protein>
    <submittedName>
        <fullName evidence="2">PO21 protein</fullName>
    </submittedName>
</protein>
<accession>A0A7L1Q2F7</accession>
<evidence type="ECO:0000313" key="2">
    <source>
        <dbReference type="EMBL" id="NXO18885.1"/>
    </source>
</evidence>
<dbReference type="PANTHER" id="PTHR31635:SF196">
    <property type="entry name" value="REVERSE TRANSCRIPTASE DOMAIN-CONTAINING PROTEIN-RELATED"/>
    <property type="match status" value="1"/>
</dbReference>
<dbReference type="InterPro" id="IPR043502">
    <property type="entry name" value="DNA/RNA_pol_sf"/>
</dbReference>
<proteinExistence type="predicted"/>